<evidence type="ECO:0000256" key="1">
    <source>
        <dbReference type="SAM" id="MobiDB-lite"/>
    </source>
</evidence>
<evidence type="ECO:0000313" key="2">
    <source>
        <dbReference type="EMBL" id="OYW97906.1"/>
    </source>
</evidence>
<sequence length="152" mass="15606">AHAHREVEAEGRRRAGVEGVERGAPARQRRELGQMGRMAECLHLRGAAVVFARVQRHEGGAGGRPEACIAATGAALIEVKSSQSCCSARSRASAANRPITSTVVITGALNTTTSAQCASASIVTLDGSAGSWPRTSAASAGFAAKKPTSQRP</sequence>
<accession>A0A258CQQ2</accession>
<dbReference type="AlphaFoldDB" id="A0A258CQQ2"/>
<feature type="compositionally biased region" description="Basic and acidic residues" evidence="1">
    <location>
        <begin position="1"/>
        <end position="21"/>
    </location>
</feature>
<name>A0A258CQQ2_CAUVI</name>
<gene>
    <name evidence="2" type="ORF">B7Z12_20780</name>
</gene>
<dbReference type="Proteomes" id="UP000215616">
    <property type="component" value="Unassembled WGS sequence"/>
</dbReference>
<comment type="caution">
    <text evidence="2">The sequence shown here is derived from an EMBL/GenBank/DDBJ whole genome shotgun (WGS) entry which is preliminary data.</text>
</comment>
<feature type="non-terminal residue" evidence="2">
    <location>
        <position position="1"/>
    </location>
</feature>
<protein>
    <submittedName>
        <fullName evidence="2">Uncharacterized protein</fullName>
    </submittedName>
</protein>
<evidence type="ECO:0000313" key="3">
    <source>
        <dbReference type="Proteomes" id="UP000215616"/>
    </source>
</evidence>
<organism evidence="2 3">
    <name type="scientific">Caulobacter vibrioides</name>
    <name type="common">Caulobacter crescentus</name>
    <dbReference type="NCBI Taxonomy" id="155892"/>
    <lineage>
        <taxon>Bacteria</taxon>
        <taxon>Pseudomonadati</taxon>
        <taxon>Pseudomonadota</taxon>
        <taxon>Alphaproteobacteria</taxon>
        <taxon>Caulobacterales</taxon>
        <taxon>Caulobacteraceae</taxon>
        <taxon>Caulobacter</taxon>
    </lineage>
</organism>
<dbReference type="EMBL" id="NCDQ01000577">
    <property type="protein sequence ID" value="OYW97906.1"/>
    <property type="molecule type" value="Genomic_DNA"/>
</dbReference>
<reference evidence="2 3" key="1">
    <citation type="submission" date="2017-03" db="EMBL/GenBank/DDBJ databases">
        <title>Lifting the veil on microbial sulfur biogeochemistry in mining wastewaters.</title>
        <authorList>
            <person name="Kantor R.S."/>
            <person name="Colenbrander Nelson T."/>
            <person name="Marshall S."/>
            <person name="Bennett D."/>
            <person name="Apte S."/>
            <person name="Camacho D."/>
            <person name="Thomas B.C."/>
            <person name="Warren L.A."/>
            <person name="Banfield J.F."/>
        </authorList>
    </citation>
    <scope>NUCLEOTIDE SEQUENCE [LARGE SCALE GENOMIC DNA]</scope>
    <source>
        <strain evidence="2">32-67-7</strain>
    </source>
</reference>
<feature type="region of interest" description="Disordered" evidence="1">
    <location>
        <begin position="130"/>
        <end position="152"/>
    </location>
</feature>
<feature type="region of interest" description="Disordered" evidence="1">
    <location>
        <begin position="1"/>
        <end position="31"/>
    </location>
</feature>
<proteinExistence type="predicted"/>